<dbReference type="Proteomes" id="UP001151699">
    <property type="component" value="Chromosome A"/>
</dbReference>
<name>A0A9Q0S7N9_9DIPT</name>
<proteinExistence type="predicted"/>
<reference evidence="1" key="1">
    <citation type="submission" date="2022-07" db="EMBL/GenBank/DDBJ databases">
        <authorList>
            <person name="Trinca V."/>
            <person name="Uliana J.V.C."/>
            <person name="Torres T.T."/>
            <person name="Ward R.J."/>
            <person name="Monesi N."/>
        </authorList>
    </citation>
    <scope>NUCLEOTIDE SEQUENCE</scope>
    <source>
        <strain evidence="1">HSMRA1968</strain>
        <tissue evidence="1">Whole embryos</tissue>
    </source>
</reference>
<protein>
    <submittedName>
        <fullName evidence="1">Uncharacterized protein</fullName>
    </submittedName>
</protein>
<evidence type="ECO:0000313" key="2">
    <source>
        <dbReference type="Proteomes" id="UP001151699"/>
    </source>
</evidence>
<dbReference type="AlphaFoldDB" id="A0A9Q0S7N9"/>
<keyword evidence="2" id="KW-1185">Reference proteome</keyword>
<organism evidence="1 2">
    <name type="scientific">Pseudolycoriella hygida</name>
    <dbReference type="NCBI Taxonomy" id="35572"/>
    <lineage>
        <taxon>Eukaryota</taxon>
        <taxon>Metazoa</taxon>
        <taxon>Ecdysozoa</taxon>
        <taxon>Arthropoda</taxon>
        <taxon>Hexapoda</taxon>
        <taxon>Insecta</taxon>
        <taxon>Pterygota</taxon>
        <taxon>Neoptera</taxon>
        <taxon>Endopterygota</taxon>
        <taxon>Diptera</taxon>
        <taxon>Nematocera</taxon>
        <taxon>Sciaroidea</taxon>
        <taxon>Sciaridae</taxon>
        <taxon>Pseudolycoriella</taxon>
    </lineage>
</organism>
<comment type="caution">
    <text evidence="1">The sequence shown here is derived from an EMBL/GenBank/DDBJ whole genome shotgun (WGS) entry which is preliminary data.</text>
</comment>
<accession>A0A9Q0S7N9</accession>
<evidence type="ECO:0000313" key="1">
    <source>
        <dbReference type="EMBL" id="KAJ6647123.1"/>
    </source>
</evidence>
<dbReference type="EMBL" id="WJQU01000001">
    <property type="protein sequence ID" value="KAJ6647123.1"/>
    <property type="molecule type" value="Genomic_DNA"/>
</dbReference>
<gene>
    <name evidence="1" type="ORF">Bhyg_02343</name>
</gene>
<sequence>MADLVVADRHVFWVINYAMWQIRLKRFGQHAISQFRSYLAFSKEQKEWLSIGVWNYWLLCSATFVYWRVPISVSEAEAEFIRQCQQQKSAAFYGLTDEMKITEEKFCYSLRNNMADIHILGEDNKVRLEIIKRQEKLNEPDQMMNNLKISLIEKSATKLQKNVLLKEEQVIKK</sequence>